<reference evidence="8" key="1">
    <citation type="journal article" date="2022" name="IScience">
        <title>Evolution of zygomycete secretomes and the origins of terrestrial fungal ecologies.</title>
        <authorList>
            <person name="Chang Y."/>
            <person name="Wang Y."/>
            <person name="Mondo S."/>
            <person name="Ahrendt S."/>
            <person name="Andreopoulos W."/>
            <person name="Barry K."/>
            <person name="Beard J."/>
            <person name="Benny G.L."/>
            <person name="Blankenship S."/>
            <person name="Bonito G."/>
            <person name="Cuomo C."/>
            <person name="Desiro A."/>
            <person name="Gervers K.A."/>
            <person name="Hundley H."/>
            <person name="Kuo A."/>
            <person name="LaButti K."/>
            <person name="Lang B.F."/>
            <person name="Lipzen A."/>
            <person name="O'Donnell K."/>
            <person name="Pangilinan J."/>
            <person name="Reynolds N."/>
            <person name="Sandor L."/>
            <person name="Smith M.E."/>
            <person name="Tsang A."/>
            <person name="Grigoriev I.V."/>
            <person name="Stajich J.E."/>
            <person name="Spatafora J.W."/>
        </authorList>
    </citation>
    <scope>NUCLEOTIDE SEQUENCE</scope>
    <source>
        <strain evidence="8">RSA 2281</strain>
    </source>
</reference>
<feature type="compositionally biased region" description="Polar residues" evidence="5">
    <location>
        <begin position="1207"/>
        <end position="1217"/>
    </location>
</feature>
<dbReference type="SUPFAM" id="SSF48350">
    <property type="entry name" value="GTPase activation domain, GAP"/>
    <property type="match status" value="1"/>
</dbReference>
<evidence type="ECO:0000256" key="2">
    <source>
        <dbReference type="ARBA" id="ARBA00022723"/>
    </source>
</evidence>
<keyword evidence="4" id="KW-0440">LIM domain</keyword>
<evidence type="ECO:0000256" key="4">
    <source>
        <dbReference type="PROSITE-ProRule" id="PRU00125"/>
    </source>
</evidence>
<feature type="region of interest" description="Disordered" evidence="5">
    <location>
        <begin position="1179"/>
        <end position="1232"/>
    </location>
</feature>
<keyword evidence="1" id="KW-0343">GTPase activation</keyword>
<dbReference type="GO" id="GO:0005737">
    <property type="term" value="C:cytoplasm"/>
    <property type="evidence" value="ECO:0007669"/>
    <property type="project" value="TreeGrafter"/>
</dbReference>
<dbReference type="InterPro" id="IPR008936">
    <property type="entry name" value="Rho_GTPase_activation_prot"/>
</dbReference>
<name>A0AAD5JZF3_9FUNG</name>
<feature type="compositionally biased region" description="Polar residues" evidence="5">
    <location>
        <begin position="597"/>
        <end position="609"/>
    </location>
</feature>
<dbReference type="EMBL" id="JAIXMP010000040">
    <property type="protein sequence ID" value="KAI9248063.1"/>
    <property type="molecule type" value="Genomic_DNA"/>
</dbReference>
<dbReference type="Gene3D" id="1.10.555.10">
    <property type="entry name" value="Rho GTPase activation protein"/>
    <property type="match status" value="1"/>
</dbReference>
<keyword evidence="3 4" id="KW-0862">Zinc</keyword>
<dbReference type="PROSITE" id="PS00478">
    <property type="entry name" value="LIM_DOMAIN_1"/>
    <property type="match status" value="1"/>
</dbReference>
<feature type="domain" description="LIM zinc-binding" evidence="6">
    <location>
        <begin position="324"/>
        <end position="407"/>
    </location>
</feature>
<keyword evidence="9" id="KW-1185">Reference proteome</keyword>
<dbReference type="Pfam" id="PF00412">
    <property type="entry name" value="LIM"/>
    <property type="match status" value="2"/>
</dbReference>
<feature type="domain" description="Rho-GAP" evidence="7">
    <location>
        <begin position="948"/>
        <end position="1142"/>
    </location>
</feature>
<evidence type="ECO:0000256" key="1">
    <source>
        <dbReference type="ARBA" id="ARBA00022468"/>
    </source>
</evidence>
<dbReference type="PROSITE" id="PS50023">
    <property type="entry name" value="LIM_DOMAIN_2"/>
    <property type="match status" value="2"/>
</dbReference>
<evidence type="ECO:0000313" key="8">
    <source>
        <dbReference type="EMBL" id="KAI9248063.1"/>
    </source>
</evidence>
<reference evidence="8" key="2">
    <citation type="submission" date="2023-02" db="EMBL/GenBank/DDBJ databases">
        <authorList>
            <consortium name="DOE Joint Genome Institute"/>
            <person name="Mondo S.J."/>
            <person name="Chang Y."/>
            <person name="Wang Y."/>
            <person name="Ahrendt S."/>
            <person name="Andreopoulos W."/>
            <person name="Barry K."/>
            <person name="Beard J."/>
            <person name="Benny G.L."/>
            <person name="Blankenship S."/>
            <person name="Bonito G."/>
            <person name="Cuomo C."/>
            <person name="Desiro A."/>
            <person name="Gervers K.A."/>
            <person name="Hundley H."/>
            <person name="Kuo A."/>
            <person name="LaButti K."/>
            <person name="Lang B.F."/>
            <person name="Lipzen A."/>
            <person name="O'Donnell K."/>
            <person name="Pangilinan J."/>
            <person name="Reynolds N."/>
            <person name="Sandor L."/>
            <person name="Smith M.W."/>
            <person name="Tsang A."/>
            <person name="Grigoriev I.V."/>
            <person name="Stajich J.E."/>
            <person name="Spatafora J.W."/>
        </authorList>
    </citation>
    <scope>NUCLEOTIDE SEQUENCE</scope>
    <source>
        <strain evidence="8">RSA 2281</strain>
    </source>
</reference>
<dbReference type="PROSITE" id="PS50238">
    <property type="entry name" value="RHOGAP"/>
    <property type="match status" value="1"/>
</dbReference>
<dbReference type="GO" id="GO:0046872">
    <property type="term" value="F:metal ion binding"/>
    <property type="evidence" value="ECO:0007669"/>
    <property type="project" value="UniProtKB-KW"/>
</dbReference>
<dbReference type="InterPro" id="IPR001781">
    <property type="entry name" value="Znf_LIM"/>
</dbReference>
<feature type="domain" description="LIM zinc-binding" evidence="6">
    <location>
        <begin position="14"/>
        <end position="73"/>
    </location>
</feature>
<evidence type="ECO:0000259" key="6">
    <source>
        <dbReference type="PROSITE" id="PS50023"/>
    </source>
</evidence>
<feature type="compositionally biased region" description="Low complexity" evidence="5">
    <location>
        <begin position="675"/>
        <end position="706"/>
    </location>
</feature>
<dbReference type="InterPro" id="IPR000198">
    <property type="entry name" value="RhoGAP_dom"/>
</dbReference>
<evidence type="ECO:0000256" key="5">
    <source>
        <dbReference type="SAM" id="MobiDB-lite"/>
    </source>
</evidence>
<dbReference type="GO" id="GO:0005096">
    <property type="term" value="F:GTPase activator activity"/>
    <property type="evidence" value="ECO:0007669"/>
    <property type="project" value="UniProtKB-KW"/>
</dbReference>
<evidence type="ECO:0000259" key="7">
    <source>
        <dbReference type="PROSITE" id="PS50238"/>
    </source>
</evidence>
<dbReference type="SMART" id="SM00132">
    <property type="entry name" value="LIM"/>
    <property type="match status" value="2"/>
</dbReference>
<dbReference type="SUPFAM" id="SSF57716">
    <property type="entry name" value="Glucocorticoid receptor-like (DNA-binding domain)"/>
    <property type="match status" value="1"/>
</dbReference>
<comment type="caution">
    <text evidence="8">The sequence shown here is derived from an EMBL/GenBank/DDBJ whole genome shotgun (WGS) entry which is preliminary data.</text>
</comment>
<feature type="compositionally biased region" description="Polar residues" evidence="5">
    <location>
        <begin position="640"/>
        <end position="649"/>
    </location>
</feature>
<evidence type="ECO:0000313" key="9">
    <source>
        <dbReference type="Proteomes" id="UP001209540"/>
    </source>
</evidence>
<dbReference type="Gene3D" id="2.10.110.10">
    <property type="entry name" value="Cysteine Rich Protein"/>
    <property type="match status" value="3"/>
</dbReference>
<keyword evidence="2 4" id="KW-0479">Metal-binding</keyword>
<accession>A0AAD5JZF3</accession>
<evidence type="ECO:0000256" key="3">
    <source>
        <dbReference type="ARBA" id="ARBA00022833"/>
    </source>
</evidence>
<dbReference type="PANTHER" id="PTHR23176">
    <property type="entry name" value="RHO/RAC/CDC GTPASE-ACTIVATING PROTEIN"/>
    <property type="match status" value="1"/>
</dbReference>
<dbReference type="PANTHER" id="PTHR23176:SF129">
    <property type="entry name" value="RHO GTPASE ACTIVATING PROTEIN AT 16F, ISOFORM E-RELATED"/>
    <property type="match status" value="1"/>
</dbReference>
<feature type="region of interest" description="Disordered" evidence="5">
    <location>
        <begin position="759"/>
        <end position="783"/>
    </location>
</feature>
<proteinExistence type="predicted"/>
<sequence length="1232" mass="138698">MIVCEYHYYAHLGLICRHCDEPILGPVNTDLRFHPHCLQCPDCIATGKEQGEPCFEQEGQAYCRYHFSMLPKTHCAGCDQAILKQFVEHHQFLGKRWHPECYMIQKFWNIRLSESYCYENPKLMDPKRLQQVQALVEQKVNRIWTDVSAFEESSATCISDMLLHVAAGASMEGLRMAAQFVTHLEVLFTALDWIHTILFDQGEVLQCTQESRTVCNQIIRFFHLLAYQQHDAMEHQKEICVTQELLPLVTGMAQNLKTLIRIGLTEALRLESQYHIQDSVYRFLSNLLLLEKKRVWMAGRYWFKEDPFFLPSSSSPLSDDILVDKCQRCFRSIDDECFKKGPLRWHTSCFICTRCHRPLSKELQRARLSHYPSAMIMAPIASIATVTVSENERENYDDDDNNNEVHQIDEDKQQQPQENNSSHNNTIAEPPQQQTMVLLCNICCTSGNDKRQHSSSTPTIVSGMTMMMENPPHQQQVFVHISRLEQYLDHVKAALTRLYTISTNNNMMMMIPSTSEKVKGSGEVSKKVMLHEYETRLNTDPTTTTTTNKSKRQSTLLRLMNRTNSTRRRQSLFGSVHLSSVKRAKSTKENHPHDEQQPSTTTTHYQFSPTVRRVTSIIRDPSASTSTPPPTGSSTLHHPVQQTTTTSRFGSLRRALSGNRRERRPLYGVFDRHTNNNNNNVNSSHNNVNNNSNNNINKRSNNSNNNIGACGVIIEHQPQTEQQQQQASSPSVVPAAAATTTTAAAAAGAARRASVCTLDTTSEGISTPVGPPSPDDSTSSENTCQLAQLSTVQDTIVRHMAVLYLESIVLNYLTLDQLIAMVEMKRSSFWYRLKARVGATGGGIPPLPSISTSTTTAMASSSPPPAVSIGGADGNISNNNNNNNARSNIHMNNKHYEAPSRSPLLFHHPQHNNNNASSSKKTFGISLSSLVAQDKSTGTVPHFPSPTCTTNSMLAPCFTPTASIPCIVQNCILALLGMDMSLEGVFRKNGNIRELNETCDAIDHDNKSIEYLNESPIQLAALLKRYLRELPEPLLTFKLYNLLITSTRMETEDKAKKILHMACCMLPKSNRDTMQLLFLFLKWVATFHETNKMDVGNLARVIAPTVFYSPTASKELAEERQRGAREEIRVVEMLIHYQDEFCKVPSNWIPFLYDPRVIGCFTTTNISSRQALRSLDQMIHPSAPTSSPPSPSPATINMNPLTPPTSPQSYDSSSRQQPRTHRRSWLLVGRQS</sequence>
<feature type="compositionally biased region" description="Basic and acidic residues" evidence="5">
    <location>
        <begin position="586"/>
        <end position="596"/>
    </location>
</feature>
<dbReference type="GO" id="GO:0007165">
    <property type="term" value="P:signal transduction"/>
    <property type="evidence" value="ECO:0007669"/>
    <property type="project" value="InterPro"/>
</dbReference>
<dbReference type="SMART" id="SM00324">
    <property type="entry name" value="RhoGAP"/>
    <property type="match status" value="1"/>
</dbReference>
<feature type="region of interest" description="Disordered" evidence="5">
    <location>
        <begin position="565"/>
        <end position="708"/>
    </location>
</feature>
<protein>
    <submittedName>
        <fullName evidence="8">Uncharacterized protein</fullName>
    </submittedName>
</protein>
<dbReference type="Pfam" id="PF00620">
    <property type="entry name" value="RhoGAP"/>
    <property type="match status" value="1"/>
</dbReference>
<dbReference type="AlphaFoldDB" id="A0AAD5JZF3"/>
<dbReference type="Proteomes" id="UP001209540">
    <property type="component" value="Unassembled WGS sequence"/>
</dbReference>
<gene>
    <name evidence="8" type="ORF">BDA99DRAFT_252600</name>
</gene>
<dbReference type="CDD" id="cd08368">
    <property type="entry name" value="LIM"/>
    <property type="match status" value="2"/>
</dbReference>
<dbReference type="InterPro" id="IPR050729">
    <property type="entry name" value="Rho-GAP"/>
</dbReference>
<organism evidence="8 9">
    <name type="scientific">Phascolomyces articulosus</name>
    <dbReference type="NCBI Taxonomy" id="60185"/>
    <lineage>
        <taxon>Eukaryota</taxon>
        <taxon>Fungi</taxon>
        <taxon>Fungi incertae sedis</taxon>
        <taxon>Mucoromycota</taxon>
        <taxon>Mucoromycotina</taxon>
        <taxon>Mucoromycetes</taxon>
        <taxon>Mucorales</taxon>
        <taxon>Lichtheimiaceae</taxon>
        <taxon>Phascolomyces</taxon>
    </lineage>
</organism>